<dbReference type="EMBL" id="JAELVF020000004">
    <property type="protein sequence ID" value="MBU7600752.1"/>
    <property type="molecule type" value="Genomic_DNA"/>
</dbReference>
<protein>
    <recommendedName>
        <fullName evidence="3">Polyketide cyclase</fullName>
    </recommendedName>
</protein>
<comment type="caution">
    <text evidence="1">The sequence shown here is derived from an EMBL/GenBank/DDBJ whole genome shotgun (WGS) entry which is preliminary data.</text>
</comment>
<evidence type="ECO:0008006" key="3">
    <source>
        <dbReference type="Google" id="ProtNLM"/>
    </source>
</evidence>
<sequence length="108" mass="11894">MAVRKHLIDPSPTDVWAVLEGEHPYGRWVVGASDSRADEGNWPEKGSSLAHSLRLGPKEFASRTVVRRIDRPQTLELEADGGPLGTARIAFDIRPWGDKTLGAHETAR</sequence>
<dbReference type="Gene3D" id="3.30.530.20">
    <property type="match status" value="1"/>
</dbReference>
<dbReference type="RefSeq" id="WP_211039920.1">
    <property type="nucleotide sequence ID" value="NZ_JAELVF020000004.1"/>
</dbReference>
<accession>A0A949JIT5</accession>
<dbReference type="AlphaFoldDB" id="A0A949JIT5"/>
<dbReference type="Proteomes" id="UP000694501">
    <property type="component" value="Unassembled WGS sequence"/>
</dbReference>
<organism evidence="1 2">
    <name type="scientific">Streptomyces tardus</name>
    <dbReference type="NCBI Taxonomy" id="2780544"/>
    <lineage>
        <taxon>Bacteria</taxon>
        <taxon>Bacillati</taxon>
        <taxon>Actinomycetota</taxon>
        <taxon>Actinomycetes</taxon>
        <taxon>Kitasatosporales</taxon>
        <taxon>Streptomycetaceae</taxon>
        <taxon>Streptomyces</taxon>
    </lineage>
</organism>
<keyword evidence="2" id="KW-1185">Reference proteome</keyword>
<gene>
    <name evidence="1" type="ORF">JGS22_024790</name>
</gene>
<reference evidence="1" key="1">
    <citation type="submission" date="2021-06" db="EMBL/GenBank/DDBJ databases">
        <title>Sequencing of actinobacteria type strains.</title>
        <authorList>
            <person name="Nguyen G.-S."/>
            <person name="Wentzel A."/>
        </authorList>
    </citation>
    <scope>NUCLEOTIDE SEQUENCE</scope>
    <source>
        <strain evidence="1">P38-E01</strain>
    </source>
</reference>
<evidence type="ECO:0000313" key="2">
    <source>
        <dbReference type="Proteomes" id="UP000694501"/>
    </source>
</evidence>
<dbReference type="InterPro" id="IPR023393">
    <property type="entry name" value="START-like_dom_sf"/>
</dbReference>
<dbReference type="SUPFAM" id="SSF55961">
    <property type="entry name" value="Bet v1-like"/>
    <property type="match status" value="1"/>
</dbReference>
<evidence type="ECO:0000313" key="1">
    <source>
        <dbReference type="EMBL" id="MBU7600752.1"/>
    </source>
</evidence>
<name>A0A949JIT5_9ACTN</name>
<proteinExistence type="predicted"/>